<evidence type="ECO:0000256" key="4">
    <source>
        <dbReference type="ARBA" id="ARBA00022989"/>
    </source>
</evidence>
<organism evidence="12">
    <name type="scientific">Magallana gigas</name>
    <name type="common">Pacific oyster</name>
    <name type="synonym">Crassostrea gigas</name>
    <dbReference type="NCBI Taxonomy" id="29159"/>
    <lineage>
        <taxon>Eukaryota</taxon>
        <taxon>Metazoa</taxon>
        <taxon>Spiralia</taxon>
        <taxon>Lophotrochozoa</taxon>
        <taxon>Mollusca</taxon>
        <taxon>Bivalvia</taxon>
        <taxon>Autobranchia</taxon>
        <taxon>Pteriomorphia</taxon>
        <taxon>Ostreida</taxon>
        <taxon>Ostreoidea</taxon>
        <taxon>Ostreidae</taxon>
        <taxon>Magallana</taxon>
    </lineage>
</organism>
<dbReference type="InParanoid" id="K1QUM1"/>
<evidence type="ECO:0000259" key="10">
    <source>
        <dbReference type="PROSITE" id="PS50055"/>
    </source>
</evidence>
<feature type="compositionally biased region" description="Basic and acidic residues" evidence="8">
    <location>
        <begin position="426"/>
        <end position="437"/>
    </location>
</feature>
<dbReference type="GO" id="GO:0045202">
    <property type="term" value="C:synapse"/>
    <property type="evidence" value="ECO:0007669"/>
    <property type="project" value="TreeGrafter"/>
</dbReference>
<keyword evidence="6" id="KW-0325">Glycoprotein</keyword>
<evidence type="ECO:0000256" key="8">
    <source>
        <dbReference type="SAM" id="MobiDB-lite"/>
    </source>
</evidence>
<evidence type="ECO:0000256" key="2">
    <source>
        <dbReference type="ARBA" id="ARBA00022692"/>
    </source>
</evidence>
<sequence length="1009" mass="114587">MAAHVVTVELEKCSHQPGKNFNTVVMRKLNTVNAFSNVLCQLLTFENDEEIKSIVTTDTAGCLFTNQLCGIEEVCIDDLLFGNCQRLDKSQDLHQYRLREDELSNLEEQIVHLITDGYTWQDYYTQCVLQNALLASRTRQPFHRSMCKLDSDEAKVRGDMGSYLEQIFKNYYDSYKPSGTSPEVKREDDEVIRIHKYFEKEPGGPELGFPEDLSEEDKMNLMEDLGFLGADNISLRDVQALQYYLNSIRKGEGRPEGFYGEEDGQVTDSGTREFGLDSDSGSREFYYKNKEWPVEEDFQQWSSYDQAPSRYDSSSESRANYPYDAEKEEILNKLKSGEITTSSLSDEQITSLVNYIGQRLPPESQSKGENDWPLEQEVKSKAEDDWTVSRPMDNKFVGTEDMMGNWGEDTDEGTRKEENGFGNFDEDQKISKTDSETSKISNGKQGIMEPIQEEDVNIKDKKNVETMLSLTTKPRVSPTVSSSMQDSSNTKKPIETDVYWIQVGGKLNGEQAKEILEMINEALIEENANIKITNAEEDEDNGRLTIRINTTDPNVPFKKIIESIKDKVQKKLSLGITDVGIGNNAESAWSESQRTLFRKNPVSLRVSDDRYIVLSFVLCGCIAGILLASVIIFLIRRNSRSKQKLAQLSSGPTGEGNEPSQDYQDLCRQRMQGKTTEKPEPLHAASRIGSVSGEQVRSPSSRSSTSSWSEEPVTSNMDISTGHIVLSYMEDHLKNKDRLDREWEGLCTYEADPSNTDIANDAANIRKNRYSDTVPYDHSRVILSTNCNASSSDYINASTITDHDPRNPAYIATQGPLPHTVADFWQMVWEQGSVVIVMLTRLTENGEAMCYRYWPEEGSDLYHIYEVHLVSEHIWCDDYLVRSFYLKNLQTNETRTVTQFHFLTWPDLDVPKSIKALLDFRRKVNKSYRGRSCPIVVHCSDGCGRTGTYCLIDMVLNRMAKGAKEIDIAATLEHIRDQRKNMVKTKEQFQFALAAVAEEVHAILKALPQ</sequence>
<feature type="region of interest" description="Disordered" evidence="8">
    <location>
        <begin position="255"/>
        <end position="278"/>
    </location>
</feature>
<dbReference type="AlphaFoldDB" id="K1QUM1"/>
<feature type="region of interest" description="Disordered" evidence="8">
    <location>
        <begin position="391"/>
        <end position="453"/>
    </location>
</feature>
<dbReference type="Pfam" id="PF00102">
    <property type="entry name" value="Y_phosphatase"/>
    <property type="match status" value="1"/>
</dbReference>
<dbReference type="InterPro" id="IPR000242">
    <property type="entry name" value="PTP_cat"/>
</dbReference>
<feature type="transmembrane region" description="Helical" evidence="9">
    <location>
        <begin position="611"/>
        <end position="635"/>
    </location>
</feature>
<dbReference type="SMART" id="SM00194">
    <property type="entry name" value="PTPc"/>
    <property type="match status" value="1"/>
</dbReference>
<dbReference type="EMBL" id="JH817848">
    <property type="protein sequence ID" value="EKC34969.1"/>
    <property type="molecule type" value="Genomic_DNA"/>
</dbReference>
<dbReference type="InterPro" id="IPR029021">
    <property type="entry name" value="Prot-tyrosine_phosphatase-like"/>
</dbReference>
<reference evidence="12" key="1">
    <citation type="journal article" date="2012" name="Nature">
        <title>The oyster genome reveals stress adaptation and complexity of shell formation.</title>
        <authorList>
            <person name="Zhang G."/>
            <person name="Fang X."/>
            <person name="Guo X."/>
            <person name="Li L."/>
            <person name="Luo R."/>
            <person name="Xu F."/>
            <person name="Yang P."/>
            <person name="Zhang L."/>
            <person name="Wang X."/>
            <person name="Qi H."/>
            <person name="Xiong Z."/>
            <person name="Que H."/>
            <person name="Xie Y."/>
            <person name="Holland P.W."/>
            <person name="Paps J."/>
            <person name="Zhu Y."/>
            <person name="Wu F."/>
            <person name="Chen Y."/>
            <person name="Wang J."/>
            <person name="Peng C."/>
            <person name="Meng J."/>
            <person name="Yang L."/>
            <person name="Liu J."/>
            <person name="Wen B."/>
            <person name="Zhang N."/>
            <person name="Huang Z."/>
            <person name="Zhu Q."/>
            <person name="Feng Y."/>
            <person name="Mount A."/>
            <person name="Hedgecock D."/>
            <person name="Xu Z."/>
            <person name="Liu Y."/>
            <person name="Domazet-Loso T."/>
            <person name="Du Y."/>
            <person name="Sun X."/>
            <person name="Zhang S."/>
            <person name="Liu B."/>
            <person name="Cheng P."/>
            <person name="Jiang X."/>
            <person name="Li J."/>
            <person name="Fan D."/>
            <person name="Wang W."/>
            <person name="Fu W."/>
            <person name="Wang T."/>
            <person name="Wang B."/>
            <person name="Zhang J."/>
            <person name="Peng Z."/>
            <person name="Li Y."/>
            <person name="Li N."/>
            <person name="Wang J."/>
            <person name="Chen M."/>
            <person name="He Y."/>
            <person name="Tan F."/>
            <person name="Song X."/>
            <person name="Zheng Q."/>
            <person name="Huang R."/>
            <person name="Yang H."/>
            <person name="Du X."/>
            <person name="Chen L."/>
            <person name="Yang M."/>
            <person name="Gaffney P.M."/>
            <person name="Wang S."/>
            <person name="Luo L."/>
            <person name="She Z."/>
            <person name="Ming Y."/>
            <person name="Huang W."/>
            <person name="Zhang S."/>
            <person name="Huang B."/>
            <person name="Zhang Y."/>
            <person name="Qu T."/>
            <person name="Ni P."/>
            <person name="Miao G."/>
            <person name="Wang J."/>
            <person name="Wang Q."/>
            <person name="Steinberg C.E."/>
            <person name="Wang H."/>
            <person name="Li N."/>
            <person name="Qian L."/>
            <person name="Zhang G."/>
            <person name="Li Y."/>
            <person name="Yang H."/>
            <person name="Liu X."/>
            <person name="Wang J."/>
            <person name="Yin Y."/>
            <person name="Wang J."/>
        </authorList>
    </citation>
    <scope>NUCLEOTIDE SEQUENCE [LARGE SCALE GENOMIC DNA]</scope>
    <source>
        <strain evidence="12">05x7-T-G4-1.051#20</strain>
    </source>
</reference>
<dbReference type="PRINTS" id="PR00700">
    <property type="entry name" value="PRTYPHPHTASE"/>
</dbReference>
<feature type="domain" description="Tyrosine-protein phosphatase" evidence="10">
    <location>
        <begin position="739"/>
        <end position="999"/>
    </location>
</feature>
<dbReference type="InterPro" id="IPR000387">
    <property type="entry name" value="Tyr_Pase_dom"/>
</dbReference>
<keyword evidence="2 9" id="KW-0812">Transmembrane</keyword>
<dbReference type="PROSITE" id="PS00383">
    <property type="entry name" value="TYR_PHOSPHATASE_1"/>
    <property type="match status" value="1"/>
</dbReference>
<evidence type="ECO:0000259" key="11">
    <source>
        <dbReference type="PROSITE" id="PS50056"/>
    </source>
</evidence>
<dbReference type="Gene3D" id="3.90.190.10">
    <property type="entry name" value="Protein tyrosine phosphatase superfamily"/>
    <property type="match status" value="1"/>
</dbReference>
<dbReference type="InterPro" id="IPR033522">
    <property type="entry name" value="IA-2/IA-2_beta"/>
</dbReference>
<evidence type="ECO:0000313" key="12">
    <source>
        <dbReference type="EMBL" id="EKC34969.1"/>
    </source>
</evidence>
<name>K1QUM1_MAGGI</name>
<keyword evidence="12" id="KW-0675">Receptor</keyword>
<evidence type="ECO:0000256" key="5">
    <source>
        <dbReference type="ARBA" id="ARBA00023136"/>
    </source>
</evidence>
<keyword evidence="7" id="KW-0968">Cytoplasmic vesicle</keyword>
<dbReference type="GO" id="GO:0004725">
    <property type="term" value="F:protein tyrosine phosphatase activity"/>
    <property type="evidence" value="ECO:0007669"/>
    <property type="project" value="InterPro"/>
</dbReference>
<dbReference type="PANTHER" id="PTHR46106">
    <property type="entry name" value="IA-2 PROTEIN TYROSINE PHOSPHATASE, ISOFORM C"/>
    <property type="match status" value="1"/>
</dbReference>
<keyword evidence="3" id="KW-0732">Signal</keyword>
<dbReference type="SMART" id="SM00404">
    <property type="entry name" value="PTPc_motif"/>
    <property type="match status" value="1"/>
</dbReference>
<evidence type="ECO:0000256" key="3">
    <source>
        <dbReference type="ARBA" id="ARBA00022729"/>
    </source>
</evidence>
<feature type="domain" description="Tyrosine specific protein phosphatases" evidence="11">
    <location>
        <begin position="918"/>
        <end position="990"/>
    </location>
</feature>
<dbReference type="InterPro" id="IPR016130">
    <property type="entry name" value="Tyr_Pase_AS"/>
</dbReference>
<evidence type="ECO:0000256" key="7">
    <source>
        <dbReference type="ARBA" id="ARBA00023329"/>
    </source>
</evidence>
<dbReference type="PROSITE" id="PS50056">
    <property type="entry name" value="TYR_PHOSPHATASE_2"/>
    <property type="match status" value="1"/>
</dbReference>
<dbReference type="PANTHER" id="PTHR46106:SF4">
    <property type="entry name" value="IA-2 PROTEIN TYROSINE PHOSPHATASE, ISOFORM C"/>
    <property type="match status" value="1"/>
</dbReference>
<protein>
    <submittedName>
        <fullName evidence="12">Receptor-type tyrosine-protein phosphatase N2</fullName>
    </submittedName>
</protein>
<feature type="compositionally biased region" description="Low complexity" evidence="8">
    <location>
        <begin position="696"/>
        <end position="715"/>
    </location>
</feature>
<proteinExistence type="predicted"/>
<dbReference type="GO" id="GO:0030141">
    <property type="term" value="C:secretory granule"/>
    <property type="evidence" value="ECO:0007669"/>
    <property type="project" value="InterPro"/>
</dbReference>
<dbReference type="FunFam" id="3.90.190.10:FF:000017">
    <property type="entry name" value="receptor-type tyrosine-protein phosphatase-like N isoform X2"/>
    <property type="match status" value="1"/>
</dbReference>
<gene>
    <name evidence="12" type="ORF">CGI_10018007</name>
</gene>
<dbReference type="GO" id="GO:0051046">
    <property type="term" value="P:regulation of secretion"/>
    <property type="evidence" value="ECO:0007669"/>
    <property type="project" value="TreeGrafter"/>
</dbReference>
<comment type="subcellular location">
    <subcellularLocation>
        <location evidence="1">Cytoplasmic vesicle membrane</location>
        <topology evidence="1">Single-pass type I membrane protein</topology>
    </subcellularLocation>
</comment>
<keyword evidence="4 9" id="KW-1133">Transmembrane helix</keyword>
<evidence type="ECO:0000256" key="1">
    <source>
        <dbReference type="ARBA" id="ARBA00004358"/>
    </source>
</evidence>
<feature type="region of interest" description="Disordered" evidence="8">
    <location>
        <begin position="671"/>
        <end position="715"/>
    </location>
</feature>
<accession>K1QUM1</accession>
<keyword evidence="5 9" id="KW-0472">Membrane</keyword>
<dbReference type="HOGENOM" id="CLU_007905_1_0_1"/>
<dbReference type="SUPFAM" id="SSF52799">
    <property type="entry name" value="(Phosphotyrosine protein) phosphatases II"/>
    <property type="match status" value="1"/>
</dbReference>
<dbReference type="GO" id="GO:0030659">
    <property type="term" value="C:cytoplasmic vesicle membrane"/>
    <property type="evidence" value="ECO:0007669"/>
    <property type="project" value="UniProtKB-SubCell"/>
</dbReference>
<dbReference type="InterPro" id="IPR003595">
    <property type="entry name" value="Tyr_Pase_cat"/>
</dbReference>
<evidence type="ECO:0000256" key="9">
    <source>
        <dbReference type="SAM" id="Phobius"/>
    </source>
</evidence>
<dbReference type="PROSITE" id="PS50055">
    <property type="entry name" value="TYR_PHOSPHATASE_PTP"/>
    <property type="match status" value="1"/>
</dbReference>
<evidence type="ECO:0000256" key="6">
    <source>
        <dbReference type="ARBA" id="ARBA00023180"/>
    </source>
</evidence>